<evidence type="ECO:0000256" key="2">
    <source>
        <dbReference type="SAM" id="SignalP"/>
    </source>
</evidence>
<sequence>MNGYIFSSLYFTILTFLLSVQFTSSLDCFDCKNCDSIASCTCDTIKSVDAKNSYCILLRETSQGATNFEIRHIPWDYTPYISDPYHISVVETISYNEITRRWFSISNKIIYACQTDRCNRADLLKQLPANGLSLMLPNNWLSDNLLRKSSTDTIICRECVSENKCNNGTRIIKGDQCNVKICQGACLMDEKFDTTDTTQFCYESVCNDDESVDPKFLLSQITITAVYYINKKQLETVEMNVVCNGADCSRLQIFTDIRNKLEKDLNNIKPFLPMNHGNTIYSTSFIFLIMALLQAFTPY</sequence>
<dbReference type="Proteomes" id="UP000663838">
    <property type="component" value="Unassembled WGS sequence"/>
</dbReference>
<protein>
    <submittedName>
        <fullName evidence="3">Uncharacterized protein</fullName>
    </submittedName>
</protein>
<accession>A0A818INU5</accession>
<gene>
    <name evidence="3" type="ORF">KIK155_LOCUS17112</name>
    <name evidence="4" type="ORF">TOA249_LOCUS2380</name>
</gene>
<name>A0A818INU5_9BILA</name>
<keyword evidence="1" id="KW-0812">Transmembrane</keyword>
<organism evidence="3 5">
    <name type="scientific">Rotaria socialis</name>
    <dbReference type="NCBI Taxonomy" id="392032"/>
    <lineage>
        <taxon>Eukaryota</taxon>
        <taxon>Metazoa</taxon>
        <taxon>Spiralia</taxon>
        <taxon>Gnathifera</taxon>
        <taxon>Rotifera</taxon>
        <taxon>Eurotatoria</taxon>
        <taxon>Bdelloidea</taxon>
        <taxon>Philodinida</taxon>
        <taxon>Philodinidae</taxon>
        <taxon>Rotaria</taxon>
    </lineage>
</organism>
<evidence type="ECO:0000256" key="1">
    <source>
        <dbReference type="SAM" id="Phobius"/>
    </source>
</evidence>
<dbReference type="AlphaFoldDB" id="A0A818INU5"/>
<evidence type="ECO:0000313" key="3">
    <source>
        <dbReference type="EMBL" id="CAF3524532.1"/>
    </source>
</evidence>
<keyword evidence="2" id="KW-0732">Signal</keyword>
<feature type="transmembrane region" description="Helical" evidence="1">
    <location>
        <begin position="279"/>
        <end position="297"/>
    </location>
</feature>
<keyword evidence="1" id="KW-1133">Transmembrane helix</keyword>
<feature type="signal peptide" evidence="2">
    <location>
        <begin position="1"/>
        <end position="25"/>
    </location>
</feature>
<reference evidence="3" key="1">
    <citation type="submission" date="2021-02" db="EMBL/GenBank/DDBJ databases">
        <authorList>
            <person name="Nowell W R."/>
        </authorList>
    </citation>
    <scope>NUCLEOTIDE SEQUENCE</scope>
</reference>
<dbReference type="Proteomes" id="UP000663865">
    <property type="component" value="Unassembled WGS sequence"/>
</dbReference>
<dbReference type="EMBL" id="CAJOBS010000075">
    <property type="protein sequence ID" value="CAF4487983.1"/>
    <property type="molecule type" value="Genomic_DNA"/>
</dbReference>
<feature type="chain" id="PRO_5035615017" evidence="2">
    <location>
        <begin position="26"/>
        <end position="299"/>
    </location>
</feature>
<dbReference type="EMBL" id="CAJNYV010003031">
    <property type="protein sequence ID" value="CAF3524532.1"/>
    <property type="molecule type" value="Genomic_DNA"/>
</dbReference>
<comment type="caution">
    <text evidence="3">The sequence shown here is derived from an EMBL/GenBank/DDBJ whole genome shotgun (WGS) entry which is preliminary data.</text>
</comment>
<proteinExistence type="predicted"/>
<keyword evidence="1" id="KW-0472">Membrane</keyword>
<evidence type="ECO:0000313" key="4">
    <source>
        <dbReference type="EMBL" id="CAF4487983.1"/>
    </source>
</evidence>
<evidence type="ECO:0000313" key="5">
    <source>
        <dbReference type="Proteomes" id="UP000663865"/>
    </source>
</evidence>